<feature type="region of interest" description="Disordered" evidence="2">
    <location>
        <begin position="1546"/>
        <end position="1573"/>
    </location>
</feature>
<feature type="region of interest" description="Disordered" evidence="2">
    <location>
        <begin position="988"/>
        <end position="1011"/>
    </location>
</feature>
<feature type="non-terminal residue" evidence="4">
    <location>
        <position position="1793"/>
    </location>
</feature>
<feature type="compositionally biased region" description="Polar residues" evidence="2">
    <location>
        <begin position="1094"/>
        <end position="1105"/>
    </location>
</feature>
<feature type="region of interest" description="Disordered" evidence="2">
    <location>
        <begin position="1363"/>
        <end position="1392"/>
    </location>
</feature>
<keyword evidence="1" id="KW-0863">Zinc-finger</keyword>
<feature type="compositionally biased region" description="Polar residues" evidence="2">
    <location>
        <begin position="1302"/>
        <end position="1315"/>
    </location>
</feature>
<evidence type="ECO:0000259" key="3">
    <source>
        <dbReference type="PROSITE" id="PS50157"/>
    </source>
</evidence>
<sequence>MSVDKAAPTYIRRRAYNKVHVRSWLIYLEKDGFVRCSFKNCDFMAFDVEEMCSHYGFCKGESSHAKYVCPICEGRTNTESKLKLHMAKAHNYAMPESINESPEPAVVGESSSKPSRVLVASWSCFFEANNYIKCATCSYLANTLQDMQRHYSNCKKEMDQLLYVCPECKGRSATVNPLLWHMERSHKIFKSPNQFNHIAPSMMRFWQRELGQYGQACCLHIRGGERDCFFFDVDLLGIIEHAQTCKGPQYLTEKVQCPDCKKWTNTVKKLSHHTKVEHSATGIAAVPTKDVQSVRLSEDQLINKHEHGLSSTDTTEIRKCLLPYTESFENVVISEMNEFSIPSIAIKKDTKEEDSWLIAMDNENDTSSRNTLMENVSVNREIRTSTISNDNCKYEIRLEKNHEIKETIQKQHDNSVAAAIQLEFSQEEEEDQVMVIDLGSDCSGSREVQEVINGDMEGTEKSNECLRTQQTEDVLKKEDSTPVDYEVSYIPNCSDDVVVEVHSESDPQERHMTCGGEEIIISLEENRNEDQEEEVLIVPQEIEDEVLKNNVEEVSSVSKSNAEELKENSQKEITGAVHFNLFKDPDSSDEDDVDVVQENLKRNIHEDEDTQTPSSSCEQTEDNCVKTSLKHYSKRVKHNLDSSSLSPVKCPSTSPVQDVYLESKYFLEDPDPTTTINFSISEDGKILRDDQNKNKLLNGSIKLIQPAYSKPVPKISTMKRIENSEEISKSSEKNDKLMELVVTEDSSGGQSISTYSGKGSRKKTKFENGSIEVINVQYNLIKTKDGSAVVENNCNMILHIDENSLSGDNSEEPCFVVAVEGNVSVTPNFKNEKWQTEKCSKKLNTSIVMLDDTAPNQTQKSNIQDCNTVNCLNVSNLKDSTPKELVVNGMDNDHELNTGTSKEHEHTPGVQGLFEEVECVKPSINKDTKSDIICDVRGTSIKETIMKVEKPSKIDNISMIKIDKPKDCSNTNNSTASNEVENVIIPDSSNHSKTFSKHVSCPDTKSVDNKKNSKTTVNIHNKNDRITEVCRPEQNEVSNLVNIKELSKVSFLYQGKLVRRSSESSASLMDESTDDVKEYDVEKEMKSESNSNSTQSLKQSEPTEANNSNLSNNISSSSSKINTGYDHLVVIDKIVMSKTNNNSISDEESGKGTSDVSRRSSSDFVNDSSEDEEDFLGTDEELDMKDQLFIGFNEMTEKLQSRRRSFHQFLNRLSESESDEWYISAGNLSMNFQKVERVSSDKLLLKHHVHHNGETDKTEAAKKSTDNLSSKKREREFNCELNYCIVDKANATCTHKNHSHLNSKSLTNSNQSETHNSSNKNVSPNVSSEIILCDKEKSLTGEKGNKRSNNIECIKTELHSEGDTNHRSLLNDKHQLDSETKEQTGGRSKLGSKYEIKNSQLIERKSPEKHNFVRLSNNCDNSNESKKHTDTLCSLLSGSIMKNTIERSNLDHSELSTSLLFTDTNSSEPCHVTTEILKNGDKSVWKCQSDGSDNTPGIKDQFHATVDQSSNQSSDQNPNCNLNHSLKSYTNGSIGSKIVTNLQKESNTQNIESSNANDEKAQDNIQQNPFPSTQEMELNNSEIKLSQKILVKEDKSVPKTGQDDSQLFLVENCVGSKKDVPVTAINASGGHKINIIISSTPKKRGRKPNLQNVVQNEECSVLESSKSVSENSSCEENKSTFFETMKTTISTENKNGASVIGEKNKDCMQTNMISEEWISLYPDRRRQKDKFKIKKRGRKPKIKSEEGLFHEMDLSPIYKNVMNEEENLVLPKRRGRKPKTKHFVGDILVADNC</sequence>
<dbReference type="PROSITE" id="PS50157">
    <property type="entry name" value="ZINC_FINGER_C2H2_2"/>
    <property type="match status" value="1"/>
</dbReference>
<feature type="region of interest" description="Disordered" evidence="2">
    <location>
        <begin position="601"/>
        <end position="621"/>
    </location>
</feature>
<feature type="compositionally biased region" description="Polar residues" evidence="2">
    <location>
        <begin position="1546"/>
        <end position="1556"/>
    </location>
</feature>
<feature type="compositionally biased region" description="Low complexity" evidence="2">
    <location>
        <begin position="1106"/>
        <end position="1118"/>
    </location>
</feature>
<dbReference type="EMBL" id="GECZ01001454">
    <property type="protein sequence ID" value="JAS68315.1"/>
    <property type="molecule type" value="Transcribed_RNA"/>
</dbReference>
<dbReference type="InterPro" id="IPR013087">
    <property type="entry name" value="Znf_C2H2_type"/>
</dbReference>
<evidence type="ECO:0000313" key="4">
    <source>
        <dbReference type="EMBL" id="JAS68315.1"/>
    </source>
</evidence>
<feature type="region of interest" description="Disordered" evidence="2">
    <location>
        <begin position="1141"/>
        <end position="1178"/>
    </location>
</feature>
<name>A0A1B6H0X2_9HEMI</name>
<feature type="compositionally biased region" description="Low complexity" evidence="2">
    <location>
        <begin position="1507"/>
        <end position="1517"/>
    </location>
</feature>
<dbReference type="GO" id="GO:0008270">
    <property type="term" value="F:zinc ion binding"/>
    <property type="evidence" value="ECO:0007669"/>
    <property type="project" value="UniProtKB-KW"/>
</dbReference>
<evidence type="ECO:0000256" key="2">
    <source>
        <dbReference type="SAM" id="MobiDB-lite"/>
    </source>
</evidence>
<proteinExistence type="predicted"/>
<evidence type="ECO:0000256" key="1">
    <source>
        <dbReference type="PROSITE-ProRule" id="PRU00042"/>
    </source>
</evidence>
<feature type="region of interest" description="Disordered" evidence="2">
    <location>
        <begin position="1062"/>
        <end position="1118"/>
    </location>
</feature>
<feature type="region of interest" description="Disordered" evidence="2">
    <location>
        <begin position="1252"/>
        <end position="1271"/>
    </location>
</feature>
<organism evidence="4">
    <name type="scientific">Cuerna arida</name>
    <dbReference type="NCBI Taxonomy" id="1464854"/>
    <lineage>
        <taxon>Eukaryota</taxon>
        <taxon>Metazoa</taxon>
        <taxon>Ecdysozoa</taxon>
        <taxon>Arthropoda</taxon>
        <taxon>Hexapoda</taxon>
        <taxon>Insecta</taxon>
        <taxon>Pterygota</taxon>
        <taxon>Neoptera</taxon>
        <taxon>Paraneoptera</taxon>
        <taxon>Hemiptera</taxon>
        <taxon>Auchenorrhyncha</taxon>
        <taxon>Membracoidea</taxon>
        <taxon>Cicadellidae</taxon>
        <taxon>Cicadellinae</taxon>
        <taxon>Proconiini</taxon>
        <taxon>Cuerna</taxon>
    </lineage>
</organism>
<protein>
    <recommendedName>
        <fullName evidence="3">C2H2-type domain-containing protein</fullName>
    </recommendedName>
</protein>
<feature type="compositionally biased region" description="Low complexity" evidence="2">
    <location>
        <begin position="1316"/>
        <end position="1327"/>
    </location>
</feature>
<keyword evidence="1" id="KW-0479">Metal-binding</keyword>
<feature type="compositionally biased region" description="Basic and acidic residues" evidence="2">
    <location>
        <begin position="1363"/>
        <end position="1384"/>
    </location>
</feature>
<feature type="compositionally biased region" description="Acidic residues" evidence="2">
    <location>
        <begin position="1168"/>
        <end position="1178"/>
    </location>
</feature>
<feature type="compositionally biased region" description="Basic and acidic residues" evidence="2">
    <location>
        <begin position="1074"/>
        <end position="1087"/>
    </location>
</feature>
<feature type="compositionally biased region" description="Polar residues" evidence="2">
    <location>
        <begin position="1563"/>
        <end position="1573"/>
    </location>
</feature>
<keyword evidence="1" id="KW-0862">Zinc</keyword>
<dbReference type="SMART" id="SM00355">
    <property type="entry name" value="ZnF_C2H2"/>
    <property type="match status" value="4"/>
</dbReference>
<accession>A0A1B6H0X2</accession>
<feature type="region of interest" description="Disordered" evidence="2">
    <location>
        <begin position="1296"/>
        <end position="1327"/>
    </location>
</feature>
<feature type="domain" description="C2H2-type" evidence="3">
    <location>
        <begin position="67"/>
        <end position="95"/>
    </location>
</feature>
<feature type="region of interest" description="Disordered" evidence="2">
    <location>
        <begin position="1506"/>
        <end position="1526"/>
    </location>
</feature>
<reference evidence="4" key="1">
    <citation type="submission" date="2015-11" db="EMBL/GenBank/DDBJ databases">
        <title>De novo transcriptome assembly of four potential Pierce s Disease insect vectors from Arizona vineyards.</title>
        <authorList>
            <person name="Tassone E.E."/>
        </authorList>
    </citation>
    <scope>NUCLEOTIDE SEQUENCE</scope>
</reference>
<gene>
    <name evidence="4" type="ORF">g.23049</name>
</gene>